<feature type="domain" description="Glucose-methanol-choline oxidoreductase N-terminal" evidence="3">
    <location>
        <begin position="231"/>
        <end position="245"/>
    </location>
</feature>
<comment type="cofactor">
    <cofactor evidence="2">
        <name>FAD</name>
        <dbReference type="ChEBI" id="CHEBI:57692"/>
    </cofactor>
</comment>
<dbReference type="SUPFAM" id="SSF51905">
    <property type="entry name" value="FAD/NAD(P)-binding domain"/>
    <property type="match status" value="1"/>
</dbReference>
<evidence type="ECO:0000313" key="5">
    <source>
        <dbReference type="Proteomes" id="UP000801492"/>
    </source>
</evidence>
<organism evidence="4 5">
    <name type="scientific">Ignelater luminosus</name>
    <name type="common">Cucubano</name>
    <name type="synonym">Pyrophorus luminosus</name>
    <dbReference type="NCBI Taxonomy" id="2038154"/>
    <lineage>
        <taxon>Eukaryota</taxon>
        <taxon>Metazoa</taxon>
        <taxon>Ecdysozoa</taxon>
        <taxon>Arthropoda</taxon>
        <taxon>Hexapoda</taxon>
        <taxon>Insecta</taxon>
        <taxon>Pterygota</taxon>
        <taxon>Neoptera</taxon>
        <taxon>Endopterygota</taxon>
        <taxon>Coleoptera</taxon>
        <taxon>Polyphaga</taxon>
        <taxon>Elateriformia</taxon>
        <taxon>Elateroidea</taxon>
        <taxon>Elateridae</taxon>
        <taxon>Agrypninae</taxon>
        <taxon>Pyrophorini</taxon>
        <taxon>Ignelater</taxon>
    </lineage>
</organism>
<dbReference type="PANTHER" id="PTHR11552:SF154">
    <property type="entry name" value="FI04917P"/>
    <property type="match status" value="1"/>
</dbReference>
<protein>
    <recommendedName>
        <fullName evidence="3">Glucose-methanol-choline oxidoreductase N-terminal domain-containing protein</fullName>
    </recommendedName>
</protein>
<keyword evidence="5" id="KW-1185">Reference proteome</keyword>
<dbReference type="Pfam" id="PF00732">
    <property type="entry name" value="GMC_oxred_N"/>
    <property type="match status" value="1"/>
</dbReference>
<evidence type="ECO:0000256" key="1">
    <source>
        <dbReference type="ARBA" id="ARBA00010790"/>
    </source>
</evidence>
<feature type="binding site" evidence="2">
    <location>
        <position position="194"/>
    </location>
    <ligand>
        <name>FAD</name>
        <dbReference type="ChEBI" id="CHEBI:57692"/>
    </ligand>
</feature>
<dbReference type="PIRSF" id="PIRSF000137">
    <property type="entry name" value="Alcohol_oxidase"/>
    <property type="match status" value="1"/>
</dbReference>
<dbReference type="InterPro" id="IPR007867">
    <property type="entry name" value="GMC_OxRtase_C"/>
</dbReference>
<comment type="similarity">
    <text evidence="1">Belongs to the GMC oxidoreductase family.</text>
</comment>
<dbReference type="GO" id="GO:0016614">
    <property type="term" value="F:oxidoreductase activity, acting on CH-OH group of donors"/>
    <property type="evidence" value="ECO:0007669"/>
    <property type="project" value="InterPro"/>
</dbReference>
<dbReference type="OrthoDB" id="269227at2759"/>
<dbReference type="InterPro" id="IPR000172">
    <property type="entry name" value="GMC_OxRdtase_N"/>
</dbReference>
<keyword evidence="2" id="KW-0274">FAD</keyword>
<dbReference type="InterPro" id="IPR012132">
    <property type="entry name" value="GMC_OxRdtase"/>
</dbReference>
<gene>
    <name evidence="4" type="ORF">ILUMI_01238</name>
</gene>
<dbReference type="PROSITE" id="PS00624">
    <property type="entry name" value="GMC_OXRED_2"/>
    <property type="match status" value="1"/>
</dbReference>
<dbReference type="AlphaFoldDB" id="A0A8K0DKH7"/>
<dbReference type="Proteomes" id="UP000801492">
    <property type="component" value="Unassembled WGS sequence"/>
</dbReference>
<feature type="binding site" evidence="2">
    <location>
        <position position="56"/>
    </location>
    <ligand>
        <name>FAD</name>
        <dbReference type="ChEBI" id="CHEBI:57692"/>
    </ligand>
</feature>
<evidence type="ECO:0000259" key="3">
    <source>
        <dbReference type="PROSITE" id="PS00624"/>
    </source>
</evidence>
<keyword evidence="2" id="KW-0285">Flavoprotein</keyword>
<evidence type="ECO:0000313" key="4">
    <source>
        <dbReference type="EMBL" id="KAF2904942.1"/>
    </source>
</evidence>
<sequence length="556" mass="62695">VLLLEAGGEEPKVAEVPSFAPMLQRSSIDWNYMTQPSPHSCLARQQGQCYWARGKVMGGSSAINYMIYIRGSPEDYDEWAAMGNPGWKYEDVLPYFIKSEDNKNPDLVKLLYHGQGGYQSVEIYPYQDKNVFHIIDAFRELGLPEIDQNSEKQIGVSLLQGTQRHGKRQSTNSAFIRPIRRKRKNLRIETNAHVTRILIDPHKKTAFGVEYFKDGQLHKVTVKKEVILSAGAINSPQLLMLSGIGPSSHLFTHRIEVIHELPVGLNLHDHTTMDGLVFAISNKTATAVDDETRNADVHYYKETHRGPLSAPGALQINAFVQTKYEHSKDRPDIQYSFDSTNVKDFFTDPILTAQTNVNPLAYYDGLTVRPILLHPTSRGYILLNDTDPVFGPPVIYANTFTKEIDVLRMVEGVKQSLNLLHTKSLNKIGAQLVTIPLPACKHYEFDTDDYWACVAMSYTATIFHPVGTCKMGPKDDHSAVVDHKLRVHGIHHLRVVDASIMPKIPRGNTNAPTIMIAEKTSDDIKKHWLGKQGYSIEDRSPYEVHESDFDIHSWGL</sequence>
<dbReference type="EMBL" id="VTPC01000639">
    <property type="protein sequence ID" value="KAF2904942.1"/>
    <property type="molecule type" value="Genomic_DNA"/>
</dbReference>
<dbReference type="SUPFAM" id="SSF54373">
    <property type="entry name" value="FAD-linked reductases, C-terminal domain"/>
    <property type="match status" value="1"/>
</dbReference>
<name>A0A8K0DKH7_IGNLU</name>
<dbReference type="GO" id="GO:0050660">
    <property type="term" value="F:flavin adenine dinucleotide binding"/>
    <property type="evidence" value="ECO:0007669"/>
    <property type="project" value="InterPro"/>
</dbReference>
<evidence type="ECO:0000256" key="2">
    <source>
        <dbReference type="PIRSR" id="PIRSR000137-2"/>
    </source>
</evidence>
<dbReference type="InterPro" id="IPR036188">
    <property type="entry name" value="FAD/NAD-bd_sf"/>
</dbReference>
<dbReference type="Gene3D" id="3.50.50.60">
    <property type="entry name" value="FAD/NAD(P)-binding domain"/>
    <property type="match status" value="1"/>
</dbReference>
<comment type="caution">
    <text evidence="4">The sequence shown here is derived from an EMBL/GenBank/DDBJ whole genome shotgun (WGS) entry which is preliminary data.</text>
</comment>
<dbReference type="Gene3D" id="3.30.560.10">
    <property type="entry name" value="Glucose Oxidase, domain 3"/>
    <property type="match status" value="1"/>
</dbReference>
<reference evidence="4" key="1">
    <citation type="submission" date="2019-08" db="EMBL/GenBank/DDBJ databases">
        <title>The genome of the North American firefly Photinus pyralis.</title>
        <authorList>
            <consortium name="Photinus pyralis genome working group"/>
            <person name="Fallon T.R."/>
            <person name="Sander Lower S.E."/>
            <person name="Weng J.-K."/>
        </authorList>
    </citation>
    <scope>NUCLEOTIDE SEQUENCE</scope>
    <source>
        <strain evidence="4">TRF0915ILg1</strain>
        <tissue evidence="4">Whole body</tissue>
    </source>
</reference>
<proteinExistence type="inferred from homology"/>
<feature type="non-terminal residue" evidence="4">
    <location>
        <position position="1"/>
    </location>
</feature>
<dbReference type="Pfam" id="PF05199">
    <property type="entry name" value="GMC_oxred_C"/>
    <property type="match status" value="1"/>
</dbReference>
<accession>A0A8K0DKH7</accession>
<dbReference type="PANTHER" id="PTHR11552">
    <property type="entry name" value="GLUCOSE-METHANOL-CHOLINE GMC OXIDOREDUCTASE"/>
    <property type="match status" value="1"/>
</dbReference>